<dbReference type="PRINTS" id="PR00501">
    <property type="entry name" value="KELCHREPEAT"/>
</dbReference>
<dbReference type="SMART" id="SM00612">
    <property type="entry name" value="Kelch"/>
    <property type="match status" value="6"/>
</dbReference>
<dbReference type="PANTHER" id="PTHR45632">
    <property type="entry name" value="LD33804P"/>
    <property type="match status" value="1"/>
</dbReference>
<name>A0A813F6V1_POLGL</name>
<keyword evidence="1" id="KW-0880">Kelch repeat</keyword>
<gene>
    <name evidence="3" type="ORF">PGLA1383_LOCUS25196</name>
</gene>
<dbReference type="SUPFAM" id="SSF117281">
    <property type="entry name" value="Kelch motif"/>
    <property type="match status" value="2"/>
</dbReference>
<keyword evidence="4" id="KW-1185">Reference proteome</keyword>
<dbReference type="EMBL" id="CAJNNV010020951">
    <property type="protein sequence ID" value="CAE8607260.1"/>
    <property type="molecule type" value="Genomic_DNA"/>
</dbReference>
<organism evidence="3 4">
    <name type="scientific">Polarella glacialis</name>
    <name type="common">Dinoflagellate</name>
    <dbReference type="NCBI Taxonomy" id="89957"/>
    <lineage>
        <taxon>Eukaryota</taxon>
        <taxon>Sar</taxon>
        <taxon>Alveolata</taxon>
        <taxon>Dinophyceae</taxon>
        <taxon>Suessiales</taxon>
        <taxon>Suessiaceae</taxon>
        <taxon>Polarella</taxon>
    </lineage>
</organism>
<protein>
    <submittedName>
        <fullName evidence="3">Uncharacterized protein</fullName>
    </submittedName>
</protein>
<dbReference type="Pfam" id="PF01344">
    <property type="entry name" value="Kelch_1"/>
    <property type="match status" value="6"/>
</dbReference>
<dbReference type="PANTHER" id="PTHR45632:SF3">
    <property type="entry name" value="KELCH-LIKE PROTEIN 32"/>
    <property type="match status" value="1"/>
</dbReference>
<reference evidence="3" key="1">
    <citation type="submission" date="2021-02" db="EMBL/GenBank/DDBJ databases">
        <authorList>
            <person name="Dougan E. K."/>
            <person name="Rhodes N."/>
            <person name="Thang M."/>
            <person name="Chan C."/>
        </authorList>
    </citation>
    <scope>NUCLEOTIDE SEQUENCE</scope>
</reference>
<dbReference type="Gene3D" id="2.120.10.80">
    <property type="entry name" value="Kelch-type beta propeller"/>
    <property type="match status" value="2"/>
</dbReference>
<keyword evidence="2" id="KW-0677">Repeat</keyword>
<evidence type="ECO:0000313" key="4">
    <source>
        <dbReference type="Proteomes" id="UP000654075"/>
    </source>
</evidence>
<dbReference type="InterPro" id="IPR006652">
    <property type="entry name" value="Kelch_1"/>
</dbReference>
<accession>A0A813F6V1</accession>
<proteinExistence type="predicted"/>
<sequence>MAGNSVTASGTLSQALDALHAQQQQLSVLSKRLVSLGDEHEALCECLAAHGAVGAERFMAGLHRQRFAVARRRHPLRSEESLESIMQVKEFALTVAARLGLSGIASLGAASKALRIGVTAISPELVFPISLYAIGGEAGGDALASVECFSVPTNSWSSCPSLETPRSGCAAVALSHHVYAVGGCGSDGEDLRTVERLNLWDSVWEAMPSMLAGRDELAAAASGGHVYAIGGSHLVWPVRHIMDAVERFDPETRSWQAMPRMSRERCAAAAVSTRGRVYVLGGCNQDGIALDSAERFDTWKSIWEPLPPMRRPRCNFAVAASNGHVFVAGGYDDRMQDLDTVERLDSNLDCGWEAIACLAMPRWGVRAVGRAGAVFVVGGHVRDGEVGTTERLDPSSGEWVTLAPLLEPRRSFGLAASCLN</sequence>
<dbReference type="OrthoDB" id="436081at2759"/>
<evidence type="ECO:0000256" key="2">
    <source>
        <dbReference type="ARBA" id="ARBA00022737"/>
    </source>
</evidence>
<dbReference type="AlphaFoldDB" id="A0A813F6V1"/>
<comment type="caution">
    <text evidence="3">The sequence shown here is derived from an EMBL/GenBank/DDBJ whole genome shotgun (WGS) entry which is preliminary data.</text>
</comment>
<dbReference type="Proteomes" id="UP000654075">
    <property type="component" value="Unassembled WGS sequence"/>
</dbReference>
<dbReference type="InterPro" id="IPR015915">
    <property type="entry name" value="Kelch-typ_b-propeller"/>
</dbReference>
<evidence type="ECO:0000256" key="1">
    <source>
        <dbReference type="ARBA" id="ARBA00022441"/>
    </source>
</evidence>
<evidence type="ECO:0000313" key="3">
    <source>
        <dbReference type="EMBL" id="CAE8607260.1"/>
    </source>
</evidence>